<proteinExistence type="predicted"/>
<keyword evidence="1" id="KW-0472">Membrane</keyword>
<feature type="transmembrane region" description="Helical" evidence="1">
    <location>
        <begin position="35"/>
        <end position="52"/>
    </location>
</feature>
<comment type="caution">
    <text evidence="3">The sequence shown here is derived from an EMBL/GenBank/DDBJ whole genome shotgun (WGS) entry which is preliminary data.</text>
</comment>
<gene>
    <name evidence="3" type="ORF">LKD70_09525</name>
</gene>
<accession>A0ABS8FXF6</accession>
<dbReference type="EMBL" id="JAJEQX010000015">
    <property type="protein sequence ID" value="MCC2254656.1"/>
    <property type="molecule type" value="Genomic_DNA"/>
</dbReference>
<organism evidence="3 4">
    <name type="scientific">Ruminococcus turbiniformis</name>
    <dbReference type="NCBI Taxonomy" id="2881258"/>
    <lineage>
        <taxon>Bacteria</taxon>
        <taxon>Bacillati</taxon>
        <taxon>Bacillota</taxon>
        <taxon>Clostridia</taxon>
        <taxon>Eubacteriales</taxon>
        <taxon>Oscillospiraceae</taxon>
        <taxon>Ruminococcus</taxon>
    </lineage>
</organism>
<keyword evidence="1" id="KW-1133">Transmembrane helix</keyword>
<protein>
    <submittedName>
        <fullName evidence="3">Tripartite tricarboxylate transporter TctB family protein</fullName>
    </submittedName>
</protein>
<name>A0ABS8FXF6_9FIRM</name>
<evidence type="ECO:0000313" key="4">
    <source>
        <dbReference type="Proteomes" id="UP001198151"/>
    </source>
</evidence>
<feature type="transmembrane region" description="Helical" evidence="1">
    <location>
        <begin position="96"/>
        <end position="112"/>
    </location>
</feature>
<evidence type="ECO:0000313" key="3">
    <source>
        <dbReference type="EMBL" id="MCC2254656.1"/>
    </source>
</evidence>
<keyword evidence="4" id="KW-1185">Reference proteome</keyword>
<dbReference type="RefSeq" id="WP_227707800.1">
    <property type="nucleotide sequence ID" value="NZ_JAJEQX010000015.1"/>
</dbReference>
<keyword evidence="1" id="KW-0812">Transmembrane</keyword>
<evidence type="ECO:0000256" key="1">
    <source>
        <dbReference type="SAM" id="Phobius"/>
    </source>
</evidence>
<reference evidence="3 4" key="1">
    <citation type="submission" date="2021-10" db="EMBL/GenBank/DDBJ databases">
        <title>Anaerobic single-cell dispensing facilitates the cultivation of human gut bacteria.</title>
        <authorList>
            <person name="Afrizal A."/>
        </authorList>
    </citation>
    <scope>NUCLEOTIDE SEQUENCE [LARGE SCALE GENOMIC DNA]</scope>
    <source>
        <strain evidence="3 4">CLA-AA-H200</strain>
    </source>
</reference>
<feature type="domain" description="DUF1468" evidence="2">
    <location>
        <begin position="12"/>
        <end position="143"/>
    </location>
</feature>
<dbReference type="InterPro" id="IPR009936">
    <property type="entry name" value="DUF1468"/>
</dbReference>
<evidence type="ECO:0000259" key="2">
    <source>
        <dbReference type="Pfam" id="PF07331"/>
    </source>
</evidence>
<sequence>MKLKKWDLLVCIGFALVLMIFVSDLGNTNEAARTYPMVMIIASFVCIAFLIIQWIRKRKTILEEDAGGMEKKRVLYIVVYCVAVLLYILLIDKLGYVVSTVLFGIYSLIYLGNRNKLAIIVIPLAAAVVLYLMFSNILFVQLPSGILI</sequence>
<feature type="transmembrane region" description="Helical" evidence="1">
    <location>
        <begin position="73"/>
        <end position="90"/>
    </location>
</feature>
<dbReference type="Proteomes" id="UP001198151">
    <property type="component" value="Unassembled WGS sequence"/>
</dbReference>
<feature type="transmembrane region" description="Helical" evidence="1">
    <location>
        <begin position="119"/>
        <end position="142"/>
    </location>
</feature>
<dbReference type="Pfam" id="PF07331">
    <property type="entry name" value="TctB"/>
    <property type="match status" value="1"/>
</dbReference>